<proteinExistence type="predicted"/>
<evidence type="ECO:0000313" key="2">
    <source>
        <dbReference type="Proteomes" id="UP001176883"/>
    </source>
</evidence>
<organism evidence="1 2">
    <name type="scientific">Flavivirga aquimarina</name>
    <dbReference type="NCBI Taxonomy" id="2027862"/>
    <lineage>
        <taxon>Bacteria</taxon>
        <taxon>Pseudomonadati</taxon>
        <taxon>Bacteroidota</taxon>
        <taxon>Flavobacteriia</taxon>
        <taxon>Flavobacteriales</taxon>
        <taxon>Flavobacteriaceae</taxon>
        <taxon>Flavivirga</taxon>
    </lineage>
</organism>
<dbReference type="Proteomes" id="UP001176883">
    <property type="component" value="Unassembled WGS sequence"/>
</dbReference>
<evidence type="ECO:0000313" key="1">
    <source>
        <dbReference type="EMBL" id="MDO5972500.1"/>
    </source>
</evidence>
<sequence length="53" mass="5889">MRALRLIGRASLNLMLHNKNQAATFGASNGTWCPINESKGIKSYQVVFPVKKQ</sequence>
<reference evidence="1" key="1">
    <citation type="submission" date="2023-07" db="EMBL/GenBank/DDBJ databases">
        <title>Two novel species in the genus Flavivirga.</title>
        <authorList>
            <person name="Kwon K."/>
        </authorList>
    </citation>
    <scope>NUCLEOTIDE SEQUENCE</scope>
    <source>
        <strain evidence="1">KCTC 52353</strain>
    </source>
</reference>
<comment type="caution">
    <text evidence="1">The sequence shown here is derived from an EMBL/GenBank/DDBJ whole genome shotgun (WGS) entry which is preliminary data.</text>
</comment>
<accession>A0ABT8WHA7</accession>
<dbReference type="RefSeq" id="WP_303280241.1">
    <property type="nucleotide sequence ID" value="NZ_JAUOEK010000184.1"/>
</dbReference>
<keyword evidence="2" id="KW-1185">Reference proteome</keyword>
<gene>
    <name evidence="1" type="ORF">Q4Q35_22085</name>
</gene>
<name>A0ABT8WHA7_9FLAO</name>
<protein>
    <submittedName>
        <fullName evidence="1">Uncharacterized protein</fullName>
    </submittedName>
</protein>
<dbReference type="EMBL" id="JAUOEK010000184">
    <property type="protein sequence ID" value="MDO5972500.1"/>
    <property type="molecule type" value="Genomic_DNA"/>
</dbReference>